<comment type="catalytic activity">
    <reaction evidence="1">
        <text>ATP + protein L-histidine = ADP + protein N-phospho-L-histidine.</text>
        <dbReference type="EC" id="2.7.13.3"/>
    </reaction>
</comment>
<dbReference type="InterPro" id="IPR000700">
    <property type="entry name" value="PAS-assoc_C"/>
</dbReference>
<dbReference type="Pfam" id="PF08448">
    <property type="entry name" value="PAS_4"/>
    <property type="match status" value="1"/>
</dbReference>
<keyword evidence="5" id="KW-0472">Membrane</keyword>
<dbReference type="PROSITE" id="PS50112">
    <property type="entry name" value="PAS"/>
    <property type="match status" value="3"/>
</dbReference>
<dbReference type="InterPro" id="IPR035965">
    <property type="entry name" value="PAS-like_dom_sf"/>
</dbReference>
<feature type="domain" description="Response regulatory" evidence="8">
    <location>
        <begin position="8"/>
        <end position="123"/>
    </location>
</feature>
<dbReference type="InterPro" id="IPR011006">
    <property type="entry name" value="CheY-like_superfamily"/>
</dbReference>
<evidence type="ECO:0000256" key="1">
    <source>
        <dbReference type="ARBA" id="ARBA00000085"/>
    </source>
</evidence>
<dbReference type="Pfam" id="PF13426">
    <property type="entry name" value="PAS_9"/>
    <property type="match status" value="1"/>
</dbReference>
<dbReference type="RefSeq" id="WP_058566053.1">
    <property type="nucleotide sequence ID" value="NZ_LOPW02000006.1"/>
</dbReference>
<dbReference type="OrthoDB" id="8127at2157"/>
<dbReference type="AlphaFoldDB" id="A0A2P4NSQ9"/>
<evidence type="ECO:0000256" key="6">
    <source>
        <dbReference type="PROSITE-ProRule" id="PRU00169"/>
    </source>
</evidence>
<feature type="domain" description="Histidine kinase" evidence="7">
    <location>
        <begin position="524"/>
        <end position="725"/>
    </location>
</feature>
<evidence type="ECO:0000259" key="8">
    <source>
        <dbReference type="PROSITE" id="PS50110"/>
    </source>
</evidence>
<dbReference type="SMART" id="SM00388">
    <property type="entry name" value="HisKA"/>
    <property type="match status" value="1"/>
</dbReference>
<dbReference type="PROSITE" id="PS50110">
    <property type="entry name" value="RESPONSE_REGULATORY"/>
    <property type="match status" value="1"/>
</dbReference>
<feature type="modified residue" description="4-aspartylphosphate" evidence="6">
    <location>
        <position position="58"/>
    </location>
</feature>
<evidence type="ECO:0000256" key="4">
    <source>
        <dbReference type="ARBA" id="ARBA00022777"/>
    </source>
</evidence>
<dbReference type="Gene3D" id="1.10.287.130">
    <property type="match status" value="1"/>
</dbReference>
<dbReference type="InterPro" id="IPR005467">
    <property type="entry name" value="His_kinase_dom"/>
</dbReference>
<evidence type="ECO:0000256" key="3">
    <source>
        <dbReference type="ARBA" id="ARBA00022679"/>
    </source>
</evidence>
<gene>
    <name evidence="11" type="ORF">AUR65_006405</name>
</gene>
<dbReference type="Gene3D" id="3.30.565.10">
    <property type="entry name" value="Histidine kinase-like ATPase, C-terminal domain"/>
    <property type="match status" value="1"/>
</dbReference>
<dbReference type="InterPro" id="IPR013767">
    <property type="entry name" value="PAS_fold"/>
</dbReference>
<dbReference type="CDD" id="cd00156">
    <property type="entry name" value="REC"/>
    <property type="match status" value="1"/>
</dbReference>
<dbReference type="GO" id="GO:0016020">
    <property type="term" value="C:membrane"/>
    <property type="evidence" value="ECO:0007669"/>
    <property type="project" value="UniProtKB-SubCell"/>
</dbReference>
<protein>
    <recommendedName>
        <fullName evidence="2">histidine kinase</fullName>
        <ecNumber evidence="2">2.7.13.3</ecNumber>
    </recommendedName>
</protein>
<dbReference type="SUPFAM" id="SSF47384">
    <property type="entry name" value="Homodimeric domain of signal transducing histidine kinase"/>
    <property type="match status" value="1"/>
</dbReference>
<proteinExistence type="predicted"/>
<feature type="domain" description="PAS" evidence="9">
    <location>
        <begin position="385"/>
        <end position="458"/>
    </location>
</feature>
<dbReference type="PROSITE" id="PS50109">
    <property type="entry name" value="HIS_KIN"/>
    <property type="match status" value="1"/>
</dbReference>
<dbReference type="Gene3D" id="3.40.50.2300">
    <property type="match status" value="1"/>
</dbReference>
<dbReference type="SMART" id="SM00387">
    <property type="entry name" value="HATPase_c"/>
    <property type="match status" value="1"/>
</dbReference>
<evidence type="ECO:0000259" key="10">
    <source>
        <dbReference type="PROSITE" id="PS50113"/>
    </source>
</evidence>
<dbReference type="InterPro" id="IPR001610">
    <property type="entry name" value="PAC"/>
</dbReference>
<dbReference type="GO" id="GO:0006355">
    <property type="term" value="P:regulation of DNA-templated transcription"/>
    <property type="evidence" value="ECO:0007669"/>
    <property type="project" value="InterPro"/>
</dbReference>
<dbReference type="PANTHER" id="PTHR42878:SF15">
    <property type="entry name" value="BACTERIOPHYTOCHROME"/>
    <property type="match status" value="1"/>
</dbReference>
<dbReference type="PROSITE" id="PS50113">
    <property type="entry name" value="PAC"/>
    <property type="match status" value="2"/>
</dbReference>
<reference evidence="11" key="1">
    <citation type="submission" date="2017-08" db="EMBL/GenBank/DDBJ databases">
        <title>Haloferax marisrubri sp. nov., isolated from the Discovery deep brine-seawater interface in the Red Sea.</title>
        <authorList>
            <person name="Zhang G."/>
            <person name="Stingl U."/>
        </authorList>
    </citation>
    <scope>NUCLEOTIDE SEQUENCE [LARGE SCALE GENOMIC DNA]</scope>
    <source>
        <strain evidence="11">SB3</strain>
    </source>
</reference>
<dbReference type="PANTHER" id="PTHR42878">
    <property type="entry name" value="TWO-COMPONENT HISTIDINE KINASE"/>
    <property type="match status" value="1"/>
</dbReference>
<feature type="domain" description="PAC" evidence="10">
    <location>
        <begin position="461"/>
        <end position="513"/>
    </location>
</feature>
<keyword evidence="3" id="KW-0808">Transferase</keyword>
<keyword evidence="4 11" id="KW-0418">Kinase</keyword>
<feature type="domain" description="PAS" evidence="9">
    <location>
        <begin position="134"/>
        <end position="178"/>
    </location>
</feature>
<dbReference type="InterPro" id="IPR013656">
    <property type="entry name" value="PAS_4"/>
</dbReference>
<evidence type="ECO:0000259" key="9">
    <source>
        <dbReference type="PROSITE" id="PS50112"/>
    </source>
</evidence>
<dbReference type="GO" id="GO:0007234">
    <property type="term" value="P:osmosensory signaling via phosphorelay pathway"/>
    <property type="evidence" value="ECO:0007669"/>
    <property type="project" value="TreeGrafter"/>
</dbReference>
<dbReference type="GO" id="GO:0000156">
    <property type="term" value="F:phosphorelay response regulator activity"/>
    <property type="evidence" value="ECO:0007669"/>
    <property type="project" value="TreeGrafter"/>
</dbReference>
<keyword evidence="6" id="KW-0597">Phosphoprotein</keyword>
<dbReference type="Pfam" id="PF00512">
    <property type="entry name" value="HisKA"/>
    <property type="match status" value="1"/>
</dbReference>
<dbReference type="Pfam" id="PF00072">
    <property type="entry name" value="Response_reg"/>
    <property type="match status" value="1"/>
</dbReference>
<dbReference type="Proteomes" id="UP000053621">
    <property type="component" value="Unassembled WGS sequence"/>
</dbReference>
<feature type="domain" description="PAS" evidence="9">
    <location>
        <begin position="258"/>
        <end position="327"/>
    </location>
</feature>
<evidence type="ECO:0000256" key="2">
    <source>
        <dbReference type="ARBA" id="ARBA00012438"/>
    </source>
</evidence>
<dbReference type="SMART" id="SM00091">
    <property type="entry name" value="PAS"/>
    <property type="match status" value="3"/>
</dbReference>
<evidence type="ECO:0000256" key="5">
    <source>
        <dbReference type="ARBA" id="ARBA00023136"/>
    </source>
</evidence>
<dbReference type="SUPFAM" id="SSF55785">
    <property type="entry name" value="PYP-like sensor domain (PAS domain)"/>
    <property type="match status" value="3"/>
</dbReference>
<dbReference type="Pfam" id="PF02518">
    <property type="entry name" value="HATPase_c"/>
    <property type="match status" value="1"/>
</dbReference>
<dbReference type="InterPro" id="IPR036890">
    <property type="entry name" value="HATPase_C_sf"/>
</dbReference>
<dbReference type="SUPFAM" id="SSF55874">
    <property type="entry name" value="ATPase domain of HSP90 chaperone/DNA topoisomerase II/histidine kinase"/>
    <property type="match status" value="1"/>
</dbReference>
<evidence type="ECO:0000259" key="7">
    <source>
        <dbReference type="PROSITE" id="PS50109"/>
    </source>
</evidence>
<dbReference type="CDD" id="cd00130">
    <property type="entry name" value="PAS"/>
    <property type="match status" value="3"/>
</dbReference>
<dbReference type="EMBL" id="LOPW02000006">
    <property type="protein sequence ID" value="POG56143.1"/>
    <property type="molecule type" value="Genomic_DNA"/>
</dbReference>
<dbReference type="GO" id="GO:0030295">
    <property type="term" value="F:protein kinase activator activity"/>
    <property type="evidence" value="ECO:0007669"/>
    <property type="project" value="TreeGrafter"/>
</dbReference>
<evidence type="ECO:0000313" key="11">
    <source>
        <dbReference type="EMBL" id="POG56143.1"/>
    </source>
</evidence>
<dbReference type="InterPro" id="IPR036097">
    <property type="entry name" value="HisK_dim/P_sf"/>
</dbReference>
<dbReference type="InterPro" id="IPR050351">
    <property type="entry name" value="BphY/WalK/GraS-like"/>
</dbReference>
<dbReference type="NCBIfam" id="TIGR00229">
    <property type="entry name" value="sensory_box"/>
    <property type="match status" value="3"/>
</dbReference>
<dbReference type="EC" id="2.7.13.3" evidence="2"/>
<dbReference type="Pfam" id="PF00989">
    <property type="entry name" value="PAS"/>
    <property type="match status" value="1"/>
</dbReference>
<accession>A0A2P4NSQ9</accession>
<dbReference type="InterPro" id="IPR000014">
    <property type="entry name" value="PAS"/>
</dbReference>
<keyword evidence="12" id="KW-1185">Reference proteome</keyword>
<name>A0A2P4NSQ9_9EURY</name>
<dbReference type="InterPro" id="IPR001789">
    <property type="entry name" value="Sig_transdc_resp-reg_receiver"/>
</dbReference>
<feature type="domain" description="PAC" evidence="10">
    <location>
        <begin position="209"/>
        <end position="261"/>
    </location>
</feature>
<dbReference type="InterPro" id="IPR003594">
    <property type="entry name" value="HATPase_dom"/>
</dbReference>
<evidence type="ECO:0000313" key="12">
    <source>
        <dbReference type="Proteomes" id="UP000053621"/>
    </source>
</evidence>
<dbReference type="SMART" id="SM00448">
    <property type="entry name" value="REC"/>
    <property type="match status" value="1"/>
</dbReference>
<sequence>MTTSESPHIVYVDDDTALLDLGETYLRKLSSFEVTTCSDPEAALDIVRDSEIDCVVSDYDMPAMTGVELLEAVREEHGSLPFILFTGKGSEEVASDAISAGVTDYLQKQPSSEQYELLVNRIENSVSEHRATRRAERYETVLEALGYPVYVVDERGQFTYVNDAFADLSGYAVEEILGSGPELVKDDGDVRKAAGELGGILSSSGPDTTQFEIEIRTADGEAVPCRDHMGYLPYEGEEFRGSVGILRDITGEQARRDELARDEHIIRAAGDPVYSLDADDRIEYVNDAFADLVGHDRDRVLGSHFSSYLPDADYETYESLRASLGDGAETDRLTFETTLLASDGDGRDRVPMECHLALLHDDGCEVVGTTGILRDISERLAQEAELSLMRRAIDEASVGITITGPDEDDYSIVYANAAFEELTGYDADEILGENHRVLRGPDTDEEDCERFREAIADEVPCSIELLNYRRDGTPFWNQCEITPVRDDDGTVTNYIGFQREVTERNARQRLLERQNERLSEFTRVVSHDLRTPLTTARGYFDIVAESPDDADPEDLRKLGQSLDRVEELLSDLTMLATQGETVVETEPLDFRRAAERAWETVPTADAELRFDRTDGGASSTVAADESRLRQLLENLFENAVDHGGSEVTVTVGRTHDGFYVEDDGDGFPDDRSPAECFETGVSERRGGGLGLAIVKRIAAAHDWTPTAERGSTGGARFVFTESATAARPSAQRQRSDD</sequence>
<comment type="caution">
    <text evidence="11">The sequence shown here is derived from an EMBL/GenBank/DDBJ whole genome shotgun (WGS) entry which is preliminary data.</text>
</comment>
<dbReference type="InterPro" id="IPR003661">
    <property type="entry name" value="HisK_dim/P_dom"/>
</dbReference>
<dbReference type="SUPFAM" id="SSF52172">
    <property type="entry name" value="CheY-like"/>
    <property type="match status" value="1"/>
</dbReference>
<dbReference type="Gene3D" id="3.30.450.20">
    <property type="entry name" value="PAS domain"/>
    <property type="match status" value="3"/>
</dbReference>
<organism evidence="11 12">
    <name type="scientific">Haloferax marisrubri</name>
    <dbReference type="NCBI Taxonomy" id="1544719"/>
    <lineage>
        <taxon>Archaea</taxon>
        <taxon>Methanobacteriati</taxon>
        <taxon>Methanobacteriota</taxon>
        <taxon>Stenosarchaea group</taxon>
        <taxon>Halobacteria</taxon>
        <taxon>Halobacteriales</taxon>
        <taxon>Haloferacaceae</taxon>
        <taxon>Haloferax</taxon>
    </lineage>
</organism>
<dbReference type="CDD" id="cd00082">
    <property type="entry name" value="HisKA"/>
    <property type="match status" value="1"/>
</dbReference>
<dbReference type="SMART" id="SM00086">
    <property type="entry name" value="PAC"/>
    <property type="match status" value="3"/>
</dbReference>
<dbReference type="GO" id="GO:0000155">
    <property type="term" value="F:phosphorelay sensor kinase activity"/>
    <property type="evidence" value="ECO:0007669"/>
    <property type="project" value="InterPro"/>
</dbReference>